<reference evidence="2 3" key="1">
    <citation type="journal article" date="2012" name="Science">
        <title>The Paleozoic origin of enzymatic lignin decomposition reconstructed from 31 fungal genomes.</title>
        <authorList>
            <person name="Floudas D."/>
            <person name="Binder M."/>
            <person name="Riley R."/>
            <person name="Barry K."/>
            <person name="Blanchette R.A."/>
            <person name="Henrissat B."/>
            <person name="Martinez A.T."/>
            <person name="Otillar R."/>
            <person name="Spatafora J.W."/>
            <person name="Yadav J.S."/>
            <person name="Aerts A."/>
            <person name="Benoit I."/>
            <person name="Boyd A."/>
            <person name="Carlson A."/>
            <person name="Copeland A."/>
            <person name="Coutinho P.M."/>
            <person name="de Vries R.P."/>
            <person name="Ferreira P."/>
            <person name="Findley K."/>
            <person name="Foster B."/>
            <person name="Gaskell J."/>
            <person name="Glotzer D."/>
            <person name="Gorecki P."/>
            <person name="Heitman J."/>
            <person name="Hesse C."/>
            <person name="Hori C."/>
            <person name="Igarashi K."/>
            <person name="Jurgens J.A."/>
            <person name="Kallen N."/>
            <person name="Kersten P."/>
            <person name="Kohler A."/>
            <person name="Kuees U."/>
            <person name="Kumar T.K.A."/>
            <person name="Kuo A."/>
            <person name="LaButti K."/>
            <person name="Larrondo L.F."/>
            <person name="Lindquist E."/>
            <person name="Ling A."/>
            <person name="Lombard V."/>
            <person name="Lucas S."/>
            <person name="Lundell T."/>
            <person name="Martin R."/>
            <person name="McLaughlin D.J."/>
            <person name="Morgenstern I."/>
            <person name="Morin E."/>
            <person name="Murat C."/>
            <person name="Nagy L.G."/>
            <person name="Nolan M."/>
            <person name="Ohm R.A."/>
            <person name="Patyshakuliyeva A."/>
            <person name="Rokas A."/>
            <person name="Ruiz-Duenas F.J."/>
            <person name="Sabat G."/>
            <person name="Salamov A."/>
            <person name="Samejima M."/>
            <person name="Schmutz J."/>
            <person name="Slot J.C."/>
            <person name="St John F."/>
            <person name="Stenlid J."/>
            <person name="Sun H."/>
            <person name="Sun S."/>
            <person name="Syed K."/>
            <person name="Tsang A."/>
            <person name="Wiebenga A."/>
            <person name="Young D."/>
            <person name="Pisabarro A."/>
            <person name="Eastwood D.C."/>
            <person name="Martin F."/>
            <person name="Cullen D."/>
            <person name="Grigoriev I.V."/>
            <person name="Hibbett D.S."/>
        </authorList>
    </citation>
    <scope>NUCLEOTIDE SEQUENCE [LARGE SCALE GENOMIC DNA]</scope>
    <source>
        <strain evidence="2 3">MD-104</strain>
    </source>
</reference>
<feature type="region of interest" description="Disordered" evidence="1">
    <location>
        <begin position="65"/>
        <end position="93"/>
    </location>
</feature>
<proteinExistence type="predicted"/>
<organism evidence="2 3">
    <name type="scientific">Wolfiporia cocos (strain MD-104)</name>
    <name type="common">Brown rot fungus</name>
    <dbReference type="NCBI Taxonomy" id="742152"/>
    <lineage>
        <taxon>Eukaryota</taxon>
        <taxon>Fungi</taxon>
        <taxon>Dikarya</taxon>
        <taxon>Basidiomycota</taxon>
        <taxon>Agaricomycotina</taxon>
        <taxon>Agaricomycetes</taxon>
        <taxon>Polyporales</taxon>
        <taxon>Phaeolaceae</taxon>
        <taxon>Wolfiporia</taxon>
    </lineage>
</organism>
<name>A0A2H3IY33_WOLCO</name>
<accession>A0A2H3IY33</accession>
<sequence>MTSRRHPSFEMTMVIHRLYSVASMLIAFTVERNAPQMLYPSHAAGNKLSHALFVLCEARPEDPRFPVTDGAITPGKVGSEIGGQSRSRVSSAASRTALRTARYGRGGISELYYRWLA</sequence>
<evidence type="ECO:0000313" key="3">
    <source>
        <dbReference type="Proteomes" id="UP000218811"/>
    </source>
</evidence>
<dbReference type="EMBL" id="KB467831">
    <property type="protein sequence ID" value="PCH34355.1"/>
    <property type="molecule type" value="Genomic_DNA"/>
</dbReference>
<dbReference type="Proteomes" id="UP000218811">
    <property type="component" value="Unassembled WGS sequence"/>
</dbReference>
<evidence type="ECO:0000313" key="2">
    <source>
        <dbReference type="EMBL" id="PCH34355.1"/>
    </source>
</evidence>
<evidence type="ECO:0000256" key="1">
    <source>
        <dbReference type="SAM" id="MobiDB-lite"/>
    </source>
</evidence>
<protein>
    <submittedName>
        <fullName evidence="2">Uncharacterized protein</fullName>
    </submittedName>
</protein>
<gene>
    <name evidence="2" type="ORF">WOLCODRAFT_135666</name>
</gene>
<dbReference type="AlphaFoldDB" id="A0A2H3IY33"/>
<keyword evidence="3" id="KW-1185">Reference proteome</keyword>